<evidence type="ECO:0000313" key="4">
    <source>
        <dbReference type="EMBL" id="CAB4724932.1"/>
    </source>
</evidence>
<dbReference type="SUPFAM" id="SSF51905">
    <property type="entry name" value="FAD/NAD(P)-binding domain"/>
    <property type="match status" value="2"/>
</dbReference>
<dbReference type="EMBL" id="CAEZYK010000046">
    <property type="protein sequence ID" value="CAB4724932.1"/>
    <property type="molecule type" value="Genomic_DNA"/>
</dbReference>
<dbReference type="InterPro" id="IPR036188">
    <property type="entry name" value="FAD/NAD-bd_sf"/>
</dbReference>
<evidence type="ECO:0000256" key="3">
    <source>
        <dbReference type="ARBA" id="ARBA00023002"/>
    </source>
</evidence>
<keyword evidence="3" id="KW-0560">Oxidoreductase</keyword>
<dbReference type="InterPro" id="IPR020946">
    <property type="entry name" value="Flavin_mOase-like"/>
</dbReference>
<dbReference type="EMBL" id="CAFBMM010000042">
    <property type="protein sequence ID" value="CAB4908328.1"/>
    <property type="molecule type" value="Genomic_DNA"/>
</dbReference>
<protein>
    <submittedName>
        <fullName evidence="7">Unannotated protein</fullName>
    </submittedName>
</protein>
<dbReference type="AlphaFoldDB" id="A0A6J7RLN1"/>
<evidence type="ECO:0000313" key="6">
    <source>
        <dbReference type="EMBL" id="CAB4984511.1"/>
    </source>
</evidence>
<dbReference type="GO" id="GO:0050661">
    <property type="term" value="F:NADP binding"/>
    <property type="evidence" value="ECO:0007669"/>
    <property type="project" value="InterPro"/>
</dbReference>
<evidence type="ECO:0000256" key="2">
    <source>
        <dbReference type="ARBA" id="ARBA00022827"/>
    </source>
</evidence>
<sequence>MPRVKSLFRYPHLPRKSSAPRIAILGAGAGGLGLAIRLRQAGITSFSIFDKADGVGGTWRANTYPGAACDVPSHLYSFSFARRRNWSRKFATQPEILDYFEGLVKDFDLSSHLRLNTEIVGAVFSDTTNDWTITLASGAQETFSAVVFACGQLNRPFIPNFIGQDNFSGPAFHSAQWDHEVDLSGLNVGVIGTGASAIQFVPSIAEQVKSLTIFQRTPAWVVPRPDREFTAQERKRFIRIPGWQWLYRASIYWRLEFRWWAMKSDSRMSRYIEGRIRPELEKIVQPRLDHSALIPDYPIGCKRLLMANDWYPTILRDNVEVVTESIAQITPDGVITADNQTHCVDALIFGTGFSTTEFLAPVEVVGQKALRLRDAWREGSQAHLGVTVPNFPNLFVIYGPNTNLGHNSILFMIEQQIRLIVGLLVETASRDAKWVTVRDEVAERSDRDLQGAAKKTVWVTGCDNWYTDEKGRLTNNWPFPTVVYWWRTRFETFRDYVFGGTSS</sequence>
<organism evidence="7">
    <name type="scientific">freshwater metagenome</name>
    <dbReference type="NCBI Taxonomy" id="449393"/>
    <lineage>
        <taxon>unclassified sequences</taxon>
        <taxon>metagenomes</taxon>
        <taxon>ecological metagenomes</taxon>
    </lineage>
</organism>
<dbReference type="PANTHER" id="PTHR42877:SF4">
    <property type="entry name" value="FAD_NAD(P)-BINDING DOMAIN-CONTAINING PROTEIN-RELATED"/>
    <property type="match status" value="1"/>
</dbReference>
<dbReference type="InterPro" id="IPR051209">
    <property type="entry name" value="FAD-bind_Monooxygenase_sf"/>
</dbReference>
<evidence type="ECO:0000256" key="1">
    <source>
        <dbReference type="ARBA" id="ARBA00022630"/>
    </source>
</evidence>
<dbReference type="Pfam" id="PF00743">
    <property type="entry name" value="FMO-like"/>
    <property type="match status" value="1"/>
</dbReference>
<keyword evidence="1" id="KW-0285">Flavoprotein</keyword>
<dbReference type="EMBL" id="CAFBPQ010000045">
    <property type="protein sequence ID" value="CAB5029602.1"/>
    <property type="molecule type" value="Genomic_DNA"/>
</dbReference>
<dbReference type="EMBL" id="CAFBOF010000038">
    <property type="protein sequence ID" value="CAB4984511.1"/>
    <property type="molecule type" value="Genomic_DNA"/>
</dbReference>
<proteinExistence type="predicted"/>
<reference evidence="7" key="1">
    <citation type="submission" date="2020-05" db="EMBL/GenBank/DDBJ databases">
        <authorList>
            <person name="Chiriac C."/>
            <person name="Salcher M."/>
            <person name="Ghai R."/>
            <person name="Kavagutti S V."/>
        </authorList>
    </citation>
    <scope>NUCLEOTIDE SEQUENCE</scope>
</reference>
<evidence type="ECO:0000313" key="5">
    <source>
        <dbReference type="EMBL" id="CAB4908328.1"/>
    </source>
</evidence>
<keyword evidence="2" id="KW-0274">FAD</keyword>
<evidence type="ECO:0000313" key="7">
    <source>
        <dbReference type="EMBL" id="CAB5029602.1"/>
    </source>
</evidence>
<dbReference type="PANTHER" id="PTHR42877">
    <property type="entry name" value="L-ORNITHINE N(5)-MONOOXYGENASE-RELATED"/>
    <property type="match status" value="1"/>
</dbReference>
<gene>
    <name evidence="4" type="ORF">UFOPK2683_00910</name>
    <name evidence="5" type="ORF">UFOPK3605_00929</name>
    <name evidence="6" type="ORF">UFOPK3897_01322</name>
    <name evidence="7" type="ORF">UFOPK4121_01235</name>
</gene>
<name>A0A6J7RLN1_9ZZZZ</name>
<dbReference type="Gene3D" id="3.50.50.60">
    <property type="entry name" value="FAD/NAD(P)-binding domain"/>
    <property type="match status" value="3"/>
</dbReference>
<dbReference type="GO" id="GO:0050660">
    <property type="term" value="F:flavin adenine dinucleotide binding"/>
    <property type="evidence" value="ECO:0007669"/>
    <property type="project" value="InterPro"/>
</dbReference>
<dbReference type="GO" id="GO:0004499">
    <property type="term" value="F:N,N-dimethylaniline monooxygenase activity"/>
    <property type="evidence" value="ECO:0007669"/>
    <property type="project" value="InterPro"/>
</dbReference>
<accession>A0A6J7RLN1</accession>